<dbReference type="RefSeq" id="WP_083196664.1">
    <property type="nucleotide sequence ID" value="NZ_LCUJ01000002.1"/>
</dbReference>
<dbReference type="Proteomes" id="UP000093281">
    <property type="component" value="Unassembled WGS sequence"/>
</dbReference>
<evidence type="ECO:0000313" key="2">
    <source>
        <dbReference type="Proteomes" id="UP000093281"/>
    </source>
</evidence>
<dbReference type="Pfam" id="PF13589">
    <property type="entry name" value="HATPase_c_3"/>
    <property type="match status" value="1"/>
</dbReference>
<accession>A0A1C0B7I3</accession>
<proteinExistence type="predicted"/>
<gene>
    <name evidence="1" type="ORF">AAX29_00591</name>
</gene>
<organism evidence="1 2">
    <name type="scientific">Aliarcobacter thereius</name>
    <dbReference type="NCBI Taxonomy" id="544718"/>
    <lineage>
        <taxon>Bacteria</taxon>
        <taxon>Pseudomonadati</taxon>
        <taxon>Campylobacterota</taxon>
        <taxon>Epsilonproteobacteria</taxon>
        <taxon>Campylobacterales</taxon>
        <taxon>Arcobacteraceae</taxon>
        <taxon>Aliarcobacter</taxon>
    </lineage>
</organism>
<evidence type="ECO:0000313" key="1">
    <source>
        <dbReference type="EMBL" id="OCL99550.1"/>
    </source>
</evidence>
<comment type="caution">
    <text evidence="1">The sequence shown here is derived from an EMBL/GenBank/DDBJ whole genome shotgun (WGS) entry which is preliminary data.</text>
</comment>
<dbReference type="OrthoDB" id="2041081at2"/>
<dbReference type="Gene3D" id="3.30.565.10">
    <property type="entry name" value="Histidine kinase-like ATPase, C-terminal domain"/>
    <property type="match status" value="1"/>
</dbReference>
<dbReference type="InterPro" id="IPR036890">
    <property type="entry name" value="HATPase_C_sf"/>
</dbReference>
<name>A0A1C0B7I3_9BACT</name>
<dbReference type="SUPFAM" id="SSF55874">
    <property type="entry name" value="ATPase domain of HSP90 chaperone/DNA topoisomerase II/histidine kinase"/>
    <property type="match status" value="1"/>
</dbReference>
<sequence>MSKNHQIFLYRIRNMQVTTRQIVKKLPTNLKLMSVLNEAITNSIQADATEIEIFFETIEVSLLNDFRKVKNITIIDNGKGFTDKSIKSFNHYMSEYKQHLGCKGIGRFTYLTICEKVEYESYNNGKNIKFHFDLETEEIEPKIVENKELVKKTKLKYIGVRDKEVSSDLNIEAKDIVNHFLSIFKFMVDGNENVTIKLYIDNELKETIDAKEHGSDFLDEEFKIKVQNIEETFIVSYKQKGFTIRGYYCADKRSVKDDDLKINIRTPKDKGLLFFVSSPLFDRTVNDERTDFNIKANDKNLVSLDWDMINRKLFSKINSISSELGIDIENINNKNKKESLNSAPYLATYIQKSQNMSTSSEIIKEAKELFNEDKEYIRNIKNRNKQDYEERLYTSNQAELAEYIFDREKIILDIKKDLENVSNKTNETIIHNKIMKTKTSNKNYTSYKDNNLWLFDERFMIYNYAYSDKTINEILEIKDADKKVRPDICIFTKNKNDIKEIVIIELKGSDATGEKNAGGLNELNKYTRKIKNYFEKNGEEVLIWSYLITSFNTETKQEIEDFPGMKKTYTTKGEMYYLYNENLNAITHILTLETMIDDAMSRNQLFLDILRGKME</sequence>
<dbReference type="PATRIC" id="fig|544718.51.peg.580"/>
<dbReference type="AlphaFoldDB" id="A0A1C0B7I3"/>
<protein>
    <recommendedName>
        <fullName evidence="3">ATP-binding protein</fullName>
    </recommendedName>
</protein>
<dbReference type="EMBL" id="LCUJ01000002">
    <property type="protein sequence ID" value="OCL99550.1"/>
    <property type="molecule type" value="Genomic_DNA"/>
</dbReference>
<reference evidence="2" key="1">
    <citation type="submission" date="2015-05" db="EMBL/GenBank/DDBJ databases">
        <authorList>
            <person name="Rovetto F."/>
            <person name="Cocolin L."/>
            <person name="Illeghems K."/>
            <person name="Van Nieuwerburgh F."/>
            <person name="Houf K."/>
        </authorList>
    </citation>
    <scope>NUCLEOTIDE SEQUENCE [LARGE SCALE GENOMIC DNA]</scope>
    <source>
        <strain evidence="2">DU22</strain>
    </source>
</reference>
<evidence type="ECO:0008006" key="3">
    <source>
        <dbReference type="Google" id="ProtNLM"/>
    </source>
</evidence>